<dbReference type="STRING" id="743788.S8E097"/>
<proteinExistence type="predicted"/>
<keyword evidence="2" id="KW-1185">Reference proteome</keyword>
<dbReference type="OrthoDB" id="2794748at2759"/>
<evidence type="ECO:0000313" key="2">
    <source>
        <dbReference type="Proteomes" id="UP000015241"/>
    </source>
</evidence>
<dbReference type="EMBL" id="KE504163">
    <property type="protein sequence ID" value="EPS98641.1"/>
    <property type="molecule type" value="Genomic_DNA"/>
</dbReference>
<gene>
    <name evidence="1" type="ORF">FOMPIDRAFT_1051288</name>
</gene>
<accession>S8E097</accession>
<dbReference type="Proteomes" id="UP000015241">
    <property type="component" value="Unassembled WGS sequence"/>
</dbReference>
<sequence length="251" mass="28176">MPHQLSDPSDMGRRAKYRTAAEKQTAKRVQQARYASTPIGQIKRAALQRLRHGVRRGQYASPFWKVIDGIPRDIQTLARRPFSIMAMGLFVPDLGLYTAPYVITLLDPPPAAQSPGDYNDDLFALSPRPDDELLSDDALRQAYNASYYGRFKAEGRKRYNELTSVEVDSAIDIASQQLEARIHGWKESIEGIRNENTGARVVLGAVGLEWGAKLVCCLAKEVELLKAGRDALRLSYENELLPWQCMNLSVR</sequence>
<reference evidence="1 2" key="1">
    <citation type="journal article" date="2012" name="Science">
        <title>The Paleozoic origin of enzymatic lignin decomposition reconstructed from 31 fungal genomes.</title>
        <authorList>
            <person name="Floudas D."/>
            <person name="Binder M."/>
            <person name="Riley R."/>
            <person name="Barry K."/>
            <person name="Blanchette R.A."/>
            <person name="Henrissat B."/>
            <person name="Martinez A.T."/>
            <person name="Otillar R."/>
            <person name="Spatafora J.W."/>
            <person name="Yadav J.S."/>
            <person name="Aerts A."/>
            <person name="Benoit I."/>
            <person name="Boyd A."/>
            <person name="Carlson A."/>
            <person name="Copeland A."/>
            <person name="Coutinho P.M."/>
            <person name="de Vries R.P."/>
            <person name="Ferreira P."/>
            <person name="Findley K."/>
            <person name="Foster B."/>
            <person name="Gaskell J."/>
            <person name="Glotzer D."/>
            <person name="Gorecki P."/>
            <person name="Heitman J."/>
            <person name="Hesse C."/>
            <person name="Hori C."/>
            <person name="Igarashi K."/>
            <person name="Jurgens J.A."/>
            <person name="Kallen N."/>
            <person name="Kersten P."/>
            <person name="Kohler A."/>
            <person name="Kuees U."/>
            <person name="Kumar T.K.A."/>
            <person name="Kuo A."/>
            <person name="LaButti K."/>
            <person name="Larrondo L.F."/>
            <person name="Lindquist E."/>
            <person name="Ling A."/>
            <person name="Lombard V."/>
            <person name="Lucas S."/>
            <person name="Lundell T."/>
            <person name="Martin R."/>
            <person name="McLaughlin D.J."/>
            <person name="Morgenstern I."/>
            <person name="Morin E."/>
            <person name="Murat C."/>
            <person name="Nagy L.G."/>
            <person name="Nolan M."/>
            <person name="Ohm R.A."/>
            <person name="Patyshakuliyeva A."/>
            <person name="Rokas A."/>
            <person name="Ruiz-Duenas F.J."/>
            <person name="Sabat G."/>
            <person name="Salamov A."/>
            <person name="Samejima M."/>
            <person name="Schmutz J."/>
            <person name="Slot J.C."/>
            <person name="St John F."/>
            <person name="Stenlid J."/>
            <person name="Sun H."/>
            <person name="Sun S."/>
            <person name="Syed K."/>
            <person name="Tsang A."/>
            <person name="Wiebenga A."/>
            <person name="Young D."/>
            <person name="Pisabarro A."/>
            <person name="Eastwood D.C."/>
            <person name="Martin F."/>
            <person name="Cullen D."/>
            <person name="Grigoriev I.V."/>
            <person name="Hibbett D.S."/>
        </authorList>
    </citation>
    <scope>NUCLEOTIDE SEQUENCE</scope>
    <source>
        <strain evidence="2">FP-58527</strain>
    </source>
</reference>
<protein>
    <submittedName>
        <fullName evidence="1">Uncharacterized protein</fullName>
    </submittedName>
</protein>
<dbReference type="HOGENOM" id="CLU_1107165_0_0_1"/>
<organism evidence="1 2">
    <name type="scientific">Fomitopsis schrenkii</name>
    <name type="common">Brown rot fungus</name>
    <dbReference type="NCBI Taxonomy" id="2126942"/>
    <lineage>
        <taxon>Eukaryota</taxon>
        <taxon>Fungi</taxon>
        <taxon>Dikarya</taxon>
        <taxon>Basidiomycota</taxon>
        <taxon>Agaricomycotina</taxon>
        <taxon>Agaricomycetes</taxon>
        <taxon>Polyporales</taxon>
        <taxon>Fomitopsis</taxon>
    </lineage>
</organism>
<evidence type="ECO:0000313" key="1">
    <source>
        <dbReference type="EMBL" id="EPS98641.1"/>
    </source>
</evidence>
<name>S8E097_FOMSC</name>
<dbReference type="InParanoid" id="S8E097"/>
<dbReference type="AlphaFoldDB" id="S8E097"/>